<dbReference type="Pfam" id="PF01797">
    <property type="entry name" value="Y1_Tnp"/>
    <property type="match status" value="1"/>
</dbReference>
<evidence type="ECO:0000259" key="1">
    <source>
        <dbReference type="SMART" id="SM01321"/>
    </source>
</evidence>
<evidence type="ECO:0000313" key="2">
    <source>
        <dbReference type="EMBL" id="QBI00217.1"/>
    </source>
</evidence>
<protein>
    <submittedName>
        <fullName evidence="2">Transposase</fullName>
    </submittedName>
</protein>
<feature type="domain" description="Transposase IS200-like" evidence="1">
    <location>
        <begin position="9"/>
        <end position="124"/>
    </location>
</feature>
<dbReference type="InterPro" id="IPR002686">
    <property type="entry name" value="Transposase_17"/>
</dbReference>
<dbReference type="PANTHER" id="PTHR34322">
    <property type="entry name" value="TRANSPOSASE, Y1_TNP DOMAIN-CONTAINING"/>
    <property type="match status" value="1"/>
</dbReference>
<dbReference type="SUPFAM" id="SSF143422">
    <property type="entry name" value="Transposase IS200-like"/>
    <property type="match status" value="1"/>
</dbReference>
<name>A0ABX5RNP9_9BURK</name>
<sequence>MPRRPRLLLPGLPLHVIQRGNNRQPCFFNDNDRSHFLDHLRRAVELHVCALHAYVLMSNHVHLLLTPQDPGNVQHMMKSVAQAHAQYISWRYRRSGGLWEGRYKAAYVESETYLLTCHRYVELNPVRAGLADHPGQYRWSSYRCNGEGKENPLVTPHPLYAGLGHEGELRRGAYRSLFGQPLSMKDLMRIRTATEAEFAIGTQAFMERIAAMGSDGGESPT</sequence>
<gene>
    <name evidence="2" type="ORF">EYF70_04645</name>
</gene>
<dbReference type="RefSeq" id="WP_131144359.1">
    <property type="nucleotide sequence ID" value="NZ_BMWV01000009.1"/>
</dbReference>
<reference evidence="2 3" key="1">
    <citation type="submission" date="2019-02" db="EMBL/GenBank/DDBJ databases">
        <title>Draft Genome Sequences of Six Type Strains of the Genus Massilia.</title>
        <authorList>
            <person name="Miess H."/>
            <person name="Frediansyhah A."/>
            <person name="Gross H."/>
        </authorList>
    </citation>
    <scope>NUCLEOTIDE SEQUENCE [LARGE SCALE GENOMIC DNA]</scope>
    <source>
        <strain evidence="2 3">DSM 17472</strain>
    </source>
</reference>
<organism evidence="2 3">
    <name type="scientific">Pseudoduganella albidiflava</name>
    <dbReference type="NCBI Taxonomy" id="321983"/>
    <lineage>
        <taxon>Bacteria</taxon>
        <taxon>Pseudomonadati</taxon>
        <taxon>Pseudomonadota</taxon>
        <taxon>Betaproteobacteria</taxon>
        <taxon>Burkholderiales</taxon>
        <taxon>Oxalobacteraceae</taxon>
        <taxon>Telluria group</taxon>
        <taxon>Pseudoduganella</taxon>
    </lineage>
</organism>
<evidence type="ECO:0000313" key="3">
    <source>
        <dbReference type="Proteomes" id="UP000292307"/>
    </source>
</evidence>
<dbReference type="Proteomes" id="UP000292307">
    <property type="component" value="Chromosome"/>
</dbReference>
<dbReference type="EMBL" id="CP036401">
    <property type="protein sequence ID" value="QBI00217.1"/>
    <property type="molecule type" value="Genomic_DNA"/>
</dbReference>
<keyword evidence="3" id="KW-1185">Reference proteome</keyword>
<dbReference type="PANTHER" id="PTHR34322:SF2">
    <property type="entry name" value="TRANSPOSASE IS200-LIKE DOMAIN-CONTAINING PROTEIN"/>
    <property type="match status" value="1"/>
</dbReference>
<accession>A0ABX5RNP9</accession>
<dbReference type="Gene3D" id="3.30.70.1290">
    <property type="entry name" value="Transposase IS200-like"/>
    <property type="match status" value="1"/>
</dbReference>
<dbReference type="InterPro" id="IPR036515">
    <property type="entry name" value="Transposase_17_sf"/>
</dbReference>
<proteinExistence type="predicted"/>
<dbReference type="SMART" id="SM01321">
    <property type="entry name" value="Y1_Tnp"/>
    <property type="match status" value="1"/>
</dbReference>